<evidence type="ECO:0000256" key="5">
    <source>
        <dbReference type="ARBA" id="ARBA00022723"/>
    </source>
</evidence>
<keyword evidence="7" id="KW-0539">Nucleus</keyword>
<dbReference type="EMBL" id="CAACVG010005871">
    <property type="protein sequence ID" value="VEN39709.1"/>
    <property type="molecule type" value="Genomic_DNA"/>
</dbReference>
<organism evidence="9 10">
    <name type="scientific">Callosobruchus maculatus</name>
    <name type="common">Southern cowpea weevil</name>
    <name type="synonym">Pulse bruchid</name>
    <dbReference type="NCBI Taxonomy" id="64391"/>
    <lineage>
        <taxon>Eukaryota</taxon>
        <taxon>Metazoa</taxon>
        <taxon>Ecdysozoa</taxon>
        <taxon>Arthropoda</taxon>
        <taxon>Hexapoda</taxon>
        <taxon>Insecta</taxon>
        <taxon>Pterygota</taxon>
        <taxon>Neoptera</taxon>
        <taxon>Endopterygota</taxon>
        <taxon>Coleoptera</taxon>
        <taxon>Polyphaga</taxon>
        <taxon>Cucujiformia</taxon>
        <taxon>Chrysomeloidea</taxon>
        <taxon>Chrysomelidae</taxon>
        <taxon>Bruchinae</taxon>
        <taxon>Bruchini</taxon>
        <taxon>Callosobruchus</taxon>
    </lineage>
</organism>
<dbReference type="PANTHER" id="PTHR22930">
    <property type="match status" value="1"/>
</dbReference>
<reference evidence="9 10" key="1">
    <citation type="submission" date="2019-01" db="EMBL/GenBank/DDBJ databases">
        <authorList>
            <person name="Sayadi A."/>
        </authorList>
    </citation>
    <scope>NUCLEOTIDE SEQUENCE [LARGE SCALE GENOMIC DNA]</scope>
</reference>
<dbReference type="OrthoDB" id="1696965at2759"/>
<protein>
    <recommendedName>
        <fullName evidence="8">DDE Tnp4 domain-containing protein</fullName>
    </recommendedName>
</protein>
<evidence type="ECO:0000256" key="7">
    <source>
        <dbReference type="ARBA" id="ARBA00023242"/>
    </source>
</evidence>
<dbReference type="InterPro" id="IPR027806">
    <property type="entry name" value="HARBI1_dom"/>
</dbReference>
<feature type="domain" description="DDE Tnp4" evidence="8">
    <location>
        <begin position="170"/>
        <end position="319"/>
    </location>
</feature>
<evidence type="ECO:0000256" key="6">
    <source>
        <dbReference type="ARBA" id="ARBA00022801"/>
    </source>
</evidence>
<keyword evidence="10" id="KW-1185">Reference proteome</keyword>
<keyword evidence="4" id="KW-0540">Nuclease</keyword>
<dbReference type="GO" id="GO:0046872">
    <property type="term" value="F:metal ion binding"/>
    <property type="evidence" value="ECO:0007669"/>
    <property type="project" value="UniProtKB-KW"/>
</dbReference>
<keyword evidence="6" id="KW-0378">Hydrolase</keyword>
<comment type="cofactor">
    <cofactor evidence="1">
        <name>a divalent metal cation</name>
        <dbReference type="ChEBI" id="CHEBI:60240"/>
    </cofactor>
</comment>
<evidence type="ECO:0000313" key="10">
    <source>
        <dbReference type="Proteomes" id="UP000410492"/>
    </source>
</evidence>
<evidence type="ECO:0000256" key="1">
    <source>
        <dbReference type="ARBA" id="ARBA00001968"/>
    </source>
</evidence>
<evidence type="ECO:0000256" key="4">
    <source>
        <dbReference type="ARBA" id="ARBA00022722"/>
    </source>
</evidence>
<evidence type="ECO:0000256" key="3">
    <source>
        <dbReference type="ARBA" id="ARBA00006958"/>
    </source>
</evidence>
<keyword evidence="5" id="KW-0479">Metal-binding</keyword>
<dbReference type="GO" id="GO:0004518">
    <property type="term" value="F:nuclease activity"/>
    <property type="evidence" value="ECO:0007669"/>
    <property type="project" value="UniProtKB-KW"/>
</dbReference>
<accession>A0A653BVV1</accession>
<dbReference type="InterPro" id="IPR045249">
    <property type="entry name" value="HARBI1-like"/>
</dbReference>
<dbReference type="GO" id="GO:0005634">
    <property type="term" value="C:nucleus"/>
    <property type="evidence" value="ECO:0007669"/>
    <property type="project" value="UniProtKB-SubCell"/>
</dbReference>
<gene>
    <name evidence="9" type="ORF">CALMAC_LOCUS4137</name>
</gene>
<comment type="similarity">
    <text evidence="3">Belongs to the HARBI1 family.</text>
</comment>
<evidence type="ECO:0000313" key="9">
    <source>
        <dbReference type="EMBL" id="VEN39709.1"/>
    </source>
</evidence>
<sequence length="325" mass="37356">MSSSSSSDDDLIALESVVPKLKWKRVGVHPLNRVRSDYGEFHHLFKNVRKDDERFFQYTRMSQNTFDYILQKVEPRLTKNWCNIHKQPILPEERLVITIRYLATGSSFKSLSFAFRIGASTAGKIVAETTTVLWEELQPFHMPVPAKEDFQTISDCFEKVWNFPHCTGAIDGKHVRINCPKNSGSVYYNYKSFYSVELQGVADANYKFITVDVGGYGKQSDGGTFQASDFYEFLTRNYLTLPEPSYLPQTNTKAPFVFISDEAYPLLPYLLKPFGGKNLTNEQENFNKRLSRARKTIECSFGIIYSKWRFLSKSIETDIKAADIL</sequence>
<name>A0A653BVV1_CALMS</name>
<dbReference type="Proteomes" id="UP000410492">
    <property type="component" value="Unassembled WGS sequence"/>
</dbReference>
<dbReference type="GO" id="GO:0016787">
    <property type="term" value="F:hydrolase activity"/>
    <property type="evidence" value="ECO:0007669"/>
    <property type="project" value="UniProtKB-KW"/>
</dbReference>
<evidence type="ECO:0000259" key="8">
    <source>
        <dbReference type="Pfam" id="PF13359"/>
    </source>
</evidence>
<dbReference type="Pfam" id="PF13359">
    <property type="entry name" value="DDE_Tnp_4"/>
    <property type="match status" value="1"/>
</dbReference>
<evidence type="ECO:0000256" key="2">
    <source>
        <dbReference type="ARBA" id="ARBA00004123"/>
    </source>
</evidence>
<comment type="subcellular location">
    <subcellularLocation>
        <location evidence="2">Nucleus</location>
    </subcellularLocation>
</comment>
<dbReference type="AlphaFoldDB" id="A0A653BVV1"/>
<dbReference type="PANTHER" id="PTHR22930:SF269">
    <property type="entry name" value="NUCLEASE HARBI1-LIKE PROTEIN"/>
    <property type="match status" value="1"/>
</dbReference>
<proteinExistence type="inferred from homology"/>